<dbReference type="OrthoDB" id="8523426at2"/>
<dbReference type="STRING" id="1123010.SAMN02745724_03014"/>
<evidence type="ECO:0000256" key="3">
    <source>
        <dbReference type="ARBA" id="ARBA00023002"/>
    </source>
</evidence>
<dbReference type="Pfam" id="PF00724">
    <property type="entry name" value="Oxidored_FMN"/>
    <property type="match status" value="1"/>
</dbReference>
<evidence type="ECO:0000256" key="1">
    <source>
        <dbReference type="ARBA" id="ARBA00001917"/>
    </source>
</evidence>
<evidence type="ECO:0000259" key="4">
    <source>
        <dbReference type="Pfam" id="PF00724"/>
    </source>
</evidence>
<dbReference type="GO" id="GO:0010181">
    <property type="term" value="F:FMN binding"/>
    <property type="evidence" value="ECO:0007669"/>
    <property type="project" value="InterPro"/>
</dbReference>
<sequence>MRHENLFTPVDLGAGLILNNRLIMAPLTRCMADENLVPTETMAAYYGRRADIGLIISEATNISPSAQGYPKSPGLYNDAQVKAWKNITQRVHQNGGKIFVQLWHTGRVSHSFFQNGEKPLAPSAIGIEGHVPRMRELEYGEPKAMTEADITQVINDFAIAAANAKKAGFDGVEIHGANGYLIDQFLHFSSNQRTDEFGGTAKNMSRLLFSVIDAVKKEIEHVGVRLSPAAYFNMEHDVRDVGVFDYVLSKLNSLELTYVHTGIFEDSHIDYLNGSVTQYIRQSYHGTVIANGGYTAKSGAQTILKGDADLIAIGRPLIANPDYVEKVKTEQVLTEYTEDMLTELI</sequence>
<dbReference type="EMBL" id="FOLO01000024">
    <property type="protein sequence ID" value="SFC94784.1"/>
    <property type="molecule type" value="Genomic_DNA"/>
</dbReference>
<accession>A0A1I1NAM2</accession>
<name>A0A1I1NAM2_9GAMM</name>
<feature type="domain" description="NADH:flavin oxidoreductase/NADH oxidase N-terminal" evidence="4">
    <location>
        <begin position="5"/>
        <end position="330"/>
    </location>
</feature>
<reference evidence="5 6" key="1">
    <citation type="submission" date="2016-10" db="EMBL/GenBank/DDBJ databases">
        <authorList>
            <person name="de Groot N.N."/>
        </authorList>
    </citation>
    <scope>NUCLEOTIDE SEQUENCE [LARGE SCALE GENOMIC DNA]</scope>
    <source>
        <strain evidence="5 6">DSM 6059</strain>
    </source>
</reference>
<evidence type="ECO:0000313" key="6">
    <source>
        <dbReference type="Proteomes" id="UP000198862"/>
    </source>
</evidence>
<evidence type="ECO:0000256" key="2">
    <source>
        <dbReference type="ARBA" id="ARBA00005979"/>
    </source>
</evidence>
<dbReference type="CDD" id="cd02933">
    <property type="entry name" value="OYE_like_FMN"/>
    <property type="match status" value="1"/>
</dbReference>
<evidence type="ECO:0000313" key="5">
    <source>
        <dbReference type="EMBL" id="SFC94784.1"/>
    </source>
</evidence>
<organism evidence="5 6">
    <name type="scientific">Pseudoalteromonas denitrificans DSM 6059</name>
    <dbReference type="NCBI Taxonomy" id="1123010"/>
    <lineage>
        <taxon>Bacteria</taxon>
        <taxon>Pseudomonadati</taxon>
        <taxon>Pseudomonadota</taxon>
        <taxon>Gammaproteobacteria</taxon>
        <taxon>Alteromonadales</taxon>
        <taxon>Pseudoalteromonadaceae</taxon>
        <taxon>Pseudoalteromonas</taxon>
    </lineage>
</organism>
<proteinExistence type="inferred from homology"/>
<dbReference type="FunFam" id="3.20.20.70:FF:000059">
    <property type="entry name" value="N-ethylmaleimide reductase, FMN-linked"/>
    <property type="match status" value="1"/>
</dbReference>
<gene>
    <name evidence="5" type="ORF">SAMN02745724_03014</name>
</gene>
<dbReference type="GO" id="GO:0005829">
    <property type="term" value="C:cytosol"/>
    <property type="evidence" value="ECO:0007669"/>
    <property type="project" value="UniProtKB-ARBA"/>
</dbReference>
<protein>
    <submittedName>
        <fullName evidence="5">2,4-dienoyl-CoA reductase</fullName>
    </submittedName>
</protein>
<dbReference type="InterPro" id="IPR001155">
    <property type="entry name" value="OxRdtase_FMN_N"/>
</dbReference>
<keyword evidence="6" id="KW-1185">Reference proteome</keyword>
<dbReference type="InterPro" id="IPR013785">
    <property type="entry name" value="Aldolase_TIM"/>
</dbReference>
<comment type="cofactor">
    <cofactor evidence="1">
        <name>FMN</name>
        <dbReference type="ChEBI" id="CHEBI:58210"/>
    </cofactor>
</comment>
<dbReference type="Proteomes" id="UP000198862">
    <property type="component" value="Unassembled WGS sequence"/>
</dbReference>
<keyword evidence="3" id="KW-0560">Oxidoreductase</keyword>
<dbReference type="InterPro" id="IPR045247">
    <property type="entry name" value="Oye-like"/>
</dbReference>
<comment type="similarity">
    <text evidence="2">Belongs to the NADH:flavin oxidoreductase/NADH oxidase family.</text>
</comment>
<dbReference type="Gene3D" id="3.20.20.70">
    <property type="entry name" value="Aldolase class I"/>
    <property type="match status" value="1"/>
</dbReference>
<dbReference type="PANTHER" id="PTHR22893">
    <property type="entry name" value="NADH OXIDOREDUCTASE-RELATED"/>
    <property type="match status" value="1"/>
</dbReference>
<dbReference type="RefSeq" id="WP_091985783.1">
    <property type="nucleotide sequence ID" value="NZ_FOLO01000024.1"/>
</dbReference>
<dbReference type="SUPFAM" id="SSF51395">
    <property type="entry name" value="FMN-linked oxidoreductases"/>
    <property type="match status" value="1"/>
</dbReference>
<dbReference type="GO" id="GO:0016628">
    <property type="term" value="F:oxidoreductase activity, acting on the CH-CH group of donors, NAD or NADP as acceptor"/>
    <property type="evidence" value="ECO:0007669"/>
    <property type="project" value="UniProtKB-ARBA"/>
</dbReference>
<dbReference type="AlphaFoldDB" id="A0A1I1NAM2"/>
<dbReference type="PANTHER" id="PTHR22893:SF55">
    <property type="entry name" value="OXIDOREDUCTASE-RELATED"/>
    <property type="match status" value="1"/>
</dbReference>